<evidence type="ECO:0000313" key="1">
    <source>
        <dbReference type="EMBL" id="KAI3801784.1"/>
    </source>
</evidence>
<gene>
    <name evidence="1" type="ORF">L1987_29898</name>
</gene>
<evidence type="ECO:0000313" key="2">
    <source>
        <dbReference type="Proteomes" id="UP001056120"/>
    </source>
</evidence>
<organism evidence="1 2">
    <name type="scientific">Smallanthus sonchifolius</name>
    <dbReference type="NCBI Taxonomy" id="185202"/>
    <lineage>
        <taxon>Eukaryota</taxon>
        <taxon>Viridiplantae</taxon>
        <taxon>Streptophyta</taxon>
        <taxon>Embryophyta</taxon>
        <taxon>Tracheophyta</taxon>
        <taxon>Spermatophyta</taxon>
        <taxon>Magnoliopsida</taxon>
        <taxon>eudicotyledons</taxon>
        <taxon>Gunneridae</taxon>
        <taxon>Pentapetalae</taxon>
        <taxon>asterids</taxon>
        <taxon>campanulids</taxon>
        <taxon>Asterales</taxon>
        <taxon>Asteraceae</taxon>
        <taxon>Asteroideae</taxon>
        <taxon>Heliantheae alliance</taxon>
        <taxon>Millerieae</taxon>
        <taxon>Smallanthus</taxon>
    </lineage>
</organism>
<name>A0ACB9I1C7_9ASTR</name>
<dbReference type="EMBL" id="CM042027">
    <property type="protein sequence ID" value="KAI3801784.1"/>
    <property type="molecule type" value="Genomic_DNA"/>
</dbReference>
<sequence>MIVASNSCLSCLIPPWTIRSNSVQINTSRQASASQITSTDSNSLVQNTNKRRCKCYDMYKEAVPFAEAWAWQKSIVEERKSLIDRNEDGLDTLIVLQHQPVYTLGTASSENNLNFDIKDPPLPIYQTERGGEVTYHGPGQLLLYPIMNLRFQKMDLHWYLRALEEVVICVLSSTFSLKASRIEGLTGVWVGDKKLAAIGIRVSKWLTYHGLALNVSTDLSPFSRIIPCGIKDRGVGSIKELLRGSNRPSSTSSYHDDDDDGKLIDVAHESLLKEFCEVFQLELYHQSVSILRYPDK</sequence>
<proteinExistence type="predicted"/>
<comment type="caution">
    <text evidence="1">The sequence shown here is derived from an EMBL/GenBank/DDBJ whole genome shotgun (WGS) entry which is preliminary data.</text>
</comment>
<reference evidence="1 2" key="2">
    <citation type="journal article" date="2022" name="Mol. Ecol. Resour.">
        <title>The genomes of chicory, endive, great burdock and yacon provide insights into Asteraceae paleo-polyploidization history and plant inulin production.</title>
        <authorList>
            <person name="Fan W."/>
            <person name="Wang S."/>
            <person name="Wang H."/>
            <person name="Wang A."/>
            <person name="Jiang F."/>
            <person name="Liu H."/>
            <person name="Zhao H."/>
            <person name="Xu D."/>
            <person name="Zhang Y."/>
        </authorList>
    </citation>
    <scope>NUCLEOTIDE SEQUENCE [LARGE SCALE GENOMIC DNA]</scope>
    <source>
        <strain evidence="2">cv. Yunnan</strain>
        <tissue evidence="1">Leaves</tissue>
    </source>
</reference>
<accession>A0ACB9I1C7</accession>
<reference evidence="2" key="1">
    <citation type="journal article" date="2022" name="Mol. Ecol. Resour.">
        <title>The genomes of chicory, endive, great burdock and yacon provide insights into Asteraceae palaeo-polyploidization history and plant inulin production.</title>
        <authorList>
            <person name="Fan W."/>
            <person name="Wang S."/>
            <person name="Wang H."/>
            <person name="Wang A."/>
            <person name="Jiang F."/>
            <person name="Liu H."/>
            <person name="Zhao H."/>
            <person name="Xu D."/>
            <person name="Zhang Y."/>
        </authorList>
    </citation>
    <scope>NUCLEOTIDE SEQUENCE [LARGE SCALE GENOMIC DNA]</scope>
    <source>
        <strain evidence="2">cv. Yunnan</strain>
    </source>
</reference>
<dbReference type="Proteomes" id="UP001056120">
    <property type="component" value="Linkage Group LG10"/>
</dbReference>
<keyword evidence="2" id="KW-1185">Reference proteome</keyword>
<protein>
    <submittedName>
        <fullName evidence="1">Uncharacterized protein</fullName>
    </submittedName>
</protein>